<name>A0A1W1UX08_9PAST</name>
<keyword evidence="1" id="KW-0732">Signal</keyword>
<dbReference type="STRING" id="1122938.SAMN05660772_02452"/>
<dbReference type="AlphaFoldDB" id="A0A1W1UX08"/>
<dbReference type="EMBL" id="FWWV01000018">
    <property type="protein sequence ID" value="SMB85234.1"/>
    <property type="molecule type" value="Genomic_DNA"/>
</dbReference>
<dbReference type="RefSeq" id="WP_084257120.1">
    <property type="nucleotide sequence ID" value="NZ_FWWV01000018.1"/>
</dbReference>
<organism evidence="2 3">
    <name type="scientific">Pasteurella testudinis DSM 23072</name>
    <dbReference type="NCBI Taxonomy" id="1122938"/>
    <lineage>
        <taxon>Bacteria</taxon>
        <taxon>Pseudomonadati</taxon>
        <taxon>Pseudomonadota</taxon>
        <taxon>Gammaproteobacteria</taxon>
        <taxon>Pasteurellales</taxon>
        <taxon>Pasteurellaceae</taxon>
        <taxon>Pasteurella</taxon>
    </lineage>
</organism>
<gene>
    <name evidence="2" type="ORF">SAMN05660772_02452</name>
</gene>
<proteinExistence type="predicted"/>
<evidence type="ECO:0000313" key="3">
    <source>
        <dbReference type="Proteomes" id="UP000192408"/>
    </source>
</evidence>
<evidence type="ECO:0000256" key="1">
    <source>
        <dbReference type="SAM" id="SignalP"/>
    </source>
</evidence>
<feature type="chain" id="PRO_5012077004" evidence="1">
    <location>
        <begin position="22"/>
        <end position="115"/>
    </location>
</feature>
<protein>
    <submittedName>
        <fullName evidence="2">Uncharacterized protein</fullName>
    </submittedName>
</protein>
<sequence length="115" mass="13001">MKKSLILTGMFIAGISLSIQAKSIISEAQAYKSVEASIYKNKLTGLKPNCIKYAVAEDAQQYQFDFYEVHNKQCGGDPDIERRIFSYLVSKKDGKLQTDAMRDDVDWDGAYHPIK</sequence>
<keyword evidence="3" id="KW-1185">Reference proteome</keyword>
<reference evidence="3" key="1">
    <citation type="submission" date="2017-04" db="EMBL/GenBank/DDBJ databases">
        <authorList>
            <person name="Varghese N."/>
            <person name="Submissions S."/>
        </authorList>
    </citation>
    <scope>NUCLEOTIDE SEQUENCE [LARGE SCALE GENOMIC DNA]</scope>
    <source>
        <strain evidence="3">DSM 23072</strain>
    </source>
</reference>
<feature type="signal peptide" evidence="1">
    <location>
        <begin position="1"/>
        <end position="21"/>
    </location>
</feature>
<dbReference type="Proteomes" id="UP000192408">
    <property type="component" value="Unassembled WGS sequence"/>
</dbReference>
<evidence type="ECO:0000313" key="2">
    <source>
        <dbReference type="EMBL" id="SMB85234.1"/>
    </source>
</evidence>
<accession>A0A1W1UX08</accession>